<dbReference type="InterPro" id="IPR007497">
    <property type="entry name" value="SIMPL/DUF541"/>
</dbReference>
<dbReference type="Gene3D" id="3.30.70.2970">
    <property type="entry name" value="Protein of unknown function (DUF541), domain 2"/>
    <property type="match status" value="1"/>
</dbReference>
<protein>
    <recommendedName>
        <fullName evidence="3">SIMPL domain-containing protein</fullName>
    </recommendedName>
</protein>
<accession>A0A2M8LFD9</accession>
<dbReference type="InterPro" id="IPR052022">
    <property type="entry name" value="26kDa_periplasmic_antigen"/>
</dbReference>
<dbReference type="AlphaFoldDB" id="A0A2M8LFD9"/>
<reference evidence="1 2" key="1">
    <citation type="submission" date="2017-09" db="EMBL/GenBank/DDBJ databases">
        <title>Depth-based differentiation of microbial function through sediment-hosted aquifers and enrichment of novel symbionts in the deep terrestrial subsurface.</title>
        <authorList>
            <person name="Probst A.J."/>
            <person name="Ladd B."/>
            <person name="Jarett J.K."/>
            <person name="Geller-Mcgrath D.E."/>
            <person name="Sieber C.M."/>
            <person name="Emerson J.B."/>
            <person name="Anantharaman K."/>
            <person name="Thomas B.C."/>
            <person name="Malmstrom R."/>
            <person name="Stieglmeier M."/>
            <person name="Klingl A."/>
            <person name="Woyke T."/>
            <person name="Ryan C.M."/>
            <person name="Banfield J.F."/>
        </authorList>
    </citation>
    <scope>NUCLEOTIDE SEQUENCE [LARGE SCALE GENOMIC DNA]</scope>
    <source>
        <strain evidence="1">CG10_big_fil_rev_8_21_14_0_10_48_11</strain>
    </source>
</reference>
<dbReference type="Gene3D" id="3.30.110.170">
    <property type="entry name" value="Protein of unknown function (DUF541), domain 1"/>
    <property type="match status" value="1"/>
</dbReference>
<evidence type="ECO:0000313" key="2">
    <source>
        <dbReference type="Proteomes" id="UP000231152"/>
    </source>
</evidence>
<dbReference type="PANTHER" id="PTHR34387:SF1">
    <property type="entry name" value="PERIPLASMIC IMMUNOGENIC PROTEIN"/>
    <property type="match status" value="1"/>
</dbReference>
<evidence type="ECO:0000313" key="1">
    <source>
        <dbReference type="EMBL" id="PJE76163.1"/>
    </source>
</evidence>
<sequence>MNSKIRDALGVVLMFTLAAVAASAVGYVKTYSRVTEPTSFRSFSVDATGKAISVPDVAKFTFSVITEGGKDVAALQKTNTDQTNAAISYLKDQGVAVKDIKTAGYNINPRYQYYPCSNTSPCRAPDITGYSVNQSVEVKVRDFGKAGTVLSGVVSNGANSVSGLTFTTDDPTAVEDDARADAIKKAQVKAESIAKAGGFTLGRLLSINESSDGSSQPPYPYAYGLGGSNDAAVQKVSAPTIEPGSQEVNVSVSLQYEIR</sequence>
<gene>
    <name evidence="1" type="ORF">COV04_01370</name>
</gene>
<proteinExistence type="predicted"/>
<dbReference type="GO" id="GO:0006974">
    <property type="term" value="P:DNA damage response"/>
    <property type="evidence" value="ECO:0007669"/>
    <property type="project" value="TreeGrafter"/>
</dbReference>
<dbReference type="Pfam" id="PF04402">
    <property type="entry name" value="SIMPL"/>
    <property type="match status" value="1"/>
</dbReference>
<evidence type="ECO:0008006" key="3">
    <source>
        <dbReference type="Google" id="ProtNLM"/>
    </source>
</evidence>
<dbReference type="PANTHER" id="PTHR34387">
    <property type="entry name" value="SLR1258 PROTEIN"/>
    <property type="match status" value="1"/>
</dbReference>
<organism evidence="1 2">
    <name type="scientific">Candidatus Uhrbacteria bacterium CG10_big_fil_rev_8_21_14_0_10_48_11</name>
    <dbReference type="NCBI Taxonomy" id="1975037"/>
    <lineage>
        <taxon>Bacteria</taxon>
        <taxon>Candidatus Uhriibacteriota</taxon>
    </lineage>
</organism>
<name>A0A2M8LFD9_9BACT</name>
<dbReference type="EMBL" id="PFET01000005">
    <property type="protein sequence ID" value="PJE76163.1"/>
    <property type="molecule type" value="Genomic_DNA"/>
</dbReference>
<dbReference type="Proteomes" id="UP000231152">
    <property type="component" value="Unassembled WGS sequence"/>
</dbReference>
<comment type="caution">
    <text evidence="1">The sequence shown here is derived from an EMBL/GenBank/DDBJ whole genome shotgun (WGS) entry which is preliminary data.</text>
</comment>